<dbReference type="STRING" id="1461694.ATO9_16155"/>
<dbReference type="GO" id="GO:0071949">
    <property type="term" value="F:FAD binding"/>
    <property type="evidence" value="ECO:0007669"/>
    <property type="project" value="InterPro"/>
</dbReference>
<comment type="cofactor">
    <cofactor evidence="1">
        <name>FAD</name>
        <dbReference type="ChEBI" id="CHEBI:57692"/>
    </cofactor>
</comment>
<evidence type="ECO:0000256" key="3">
    <source>
        <dbReference type="ARBA" id="ARBA00022630"/>
    </source>
</evidence>
<dbReference type="PROSITE" id="PS51387">
    <property type="entry name" value="FAD_PCMH"/>
    <property type="match status" value="1"/>
</dbReference>
<dbReference type="Pfam" id="PF01565">
    <property type="entry name" value="FAD_binding_4"/>
    <property type="match status" value="1"/>
</dbReference>
<gene>
    <name evidence="9" type="ORF">ATO9_16155</name>
</gene>
<accession>A0A0A0ECR7</accession>
<dbReference type="eggNOG" id="COG0277">
    <property type="taxonomic scope" value="Bacteria"/>
</dbReference>
<reference evidence="9 10" key="1">
    <citation type="journal article" date="2015" name="Antonie Van Leeuwenhoek">
        <title>Pseudooceanicola atlanticus gen. nov. sp. nov., isolated from surface seawater of the Atlantic Ocean and reclassification of Oceanicola batsensis, Oceanicola marinus, Oceanicola nitratireducens, Oceanicola nanhaiensis, Oceanicola antarcticus and Oceanicola flagellatus, as Pseudooceanicola batsensis comb. nov., Pseudooceanicola marinus comb. nov., Pseudooceanicola nitratireducens comb. nov., Pseudooceanicola nanhaiensis comb. nov., Pseudooceanicola antarcticus comb. nov., and Pseudooceanicola flagellatus comb. nov.</title>
        <authorList>
            <person name="Lai Q."/>
            <person name="Li G."/>
            <person name="Liu X."/>
            <person name="Du Y."/>
            <person name="Sun F."/>
            <person name="Shao Z."/>
        </authorList>
    </citation>
    <scope>NUCLEOTIDE SEQUENCE [LARGE SCALE GENOMIC DNA]</scope>
    <source>
        <strain evidence="9 10">22II-s11g</strain>
    </source>
</reference>
<evidence type="ECO:0000256" key="1">
    <source>
        <dbReference type="ARBA" id="ARBA00001974"/>
    </source>
</evidence>
<dbReference type="GO" id="GO:1903457">
    <property type="term" value="P:lactate catabolic process"/>
    <property type="evidence" value="ECO:0007669"/>
    <property type="project" value="TreeGrafter"/>
</dbReference>
<evidence type="ECO:0000256" key="5">
    <source>
        <dbReference type="ARBA" id="ARBA00022946"/>
    </source>
</evidence>
<keyword evidence="5" id="KW-0809">Transit peptide</keyword>
<evidence type="ECO:0000256" key="6">
    <source>
        <dbReference type="ARBA" id="ARBA00023002"/>
    </source>
</evidence>
<dbReference type="EMBL" id="AQQX01000007">
    <property type="protein sequence ID" value="KGM47843.1"/>
    <property type="molecule type" value="Genomic_DNA"/>
</dbReference>
<dbReference type="OrthoDB" id="9811557at2"/>
<evidence type="ECO:0000256" key="2">
    <source>
        <dbReference type="ARBA" id="ARBA00008000"/>
    </source>
</evidence>
<dbReference type="InterPro" id="IPR016166">
    <property type="entry name" value="FAD-bd_PCMH"/>
</dbReference>
<sequence length="532" mass="57648">MMTAQPRSAAPLDDLTARLPNLAITTDDLSLYGTDVYYGAEHLPAALVRPWDETDVVKLVQAARELGFSLNMRGGGLSYSAGYLAKNDHSLLVDLSAMTEIIELNLTDRFVTVQPGVTWSALRDALRPHGMTTPFWGTFSGLHATIGGSVSQGAKFYGSASRGGSAESVLGLRVVTGRAEILTTGSASATGRASPFFRNYGPDLTGMFLGDCGAFGIKTAITLQLIPTAKEEAYASFSFDDPAAQMGAMAQIGAELLASECSGIDPFTARTRMASQGFLSDLKTIGQVVTEANSLTHGLRDAALIGLSGRRFANKIGYLMNTIVEGQDRHEANRKIKRVRQIAKDAGGRAVPASVPRVMRKIPFPPMNSLLTPSGKRMAWLHTVVPNSRGGEAFTRTEAVFTRMKDELKQHGIAHGYLLSTHGPTAVGVETLIRWPDAPLPLHLHFMSDAEQAALKRRDDNPAARAVLKRLSNEILADWKDLGGVHVQIGQKYPYFETRQPEVQTLLRQLKALHDPDGIMSPGNLFELRDDH</sequence>
<dbReference type="SUPFAM" id="SSF55103">
    <property type="entry name" value="FAD-linked oxidases, C-terminal domain"/>
    <property type="match status" value="1"/>
</dbReference>
<feature type="domain" description="FAD-binding PCMH-type" evidence="8">
    <location>
        <begin position="40"/>
        <end position="228"/>
    </location>
</feature>
<keyword evidence="3" id="KW-0285">Flavoprotein</keyword>
<dbReference type="InterPro" id="IPR016164">
    <property type="entry name" value="FAD-linked_Oxase-like_C"/>
</dbReference>
<dbReference type="PANTHER" id="PTHR11748:SF111">
    <property type="entry name" value="D-LACTATE DEHYDROGENASE, MITOCHONDRIAL-RELATED"/>
    <property type="match status" value="1"/>
</dbReference>
<dbReference type="GO" id="GO:0004458">
    <property type="term" value="F:D-lactate dehydrogenase (cytochrome) activity"/>
    <property type="evidence" value="ECO:0007669"/>
    <property type="project" value="UniProtKB-EC"/>
</dbReference>
<evidence type="ECO:0000259" key="8">
    <source>
        <dbReference type="PROSITE" id="PS51387"/>
    </source>
</evidence>
<keyword evidence="4" id="KW-0274">FAD</keyword>
<dbReference type="GO" id="GO:0008720">
    <property type="term" value="F:D-lactate dehydrogenase (NAD+) activity"/>
    <property type="evidence" value="ECO:0007669"/>
    <property type="project" value="TreeGrafter"/>
</dbReference>
<dbReference type="InterPro" id="IPR016169">
    <property type="entry name" value="FAD-bd_PCMH_sub2"/>
</dbReference>
<dbReference type="InterPro" id="IPR036318">
    <property type="entry name" value="FAD-bd_PCMH-like_sf"/>
</dbReference>
<comment type="caution">
    <text evidence="9">The sequence shown here is derived from an EMBL/GenBank/DDBJ whole genome shotgun (WGS) entry which is preliminary data.</text>
</comment>
<evidence type="ECO:0000313" key="10">
    <source>
        <dbReference type="Proteomes" id="UP000030004"/>
    </source>
</evidence>
<comment type="similarity">
    <text evidence="2">Belongs to the FAD-binding oxidoreductase/transferase type 4 family.</text>
</comment>
<dbReference type="Proteomes" id="UP000030004">
    <property type="component" value="Unassembled WGS sequence"/>
</dbReference>
<evidence type="ECO:0000256" key="4">
    <source>
        <dbReference type="ARBA" id="ARBA00022827"/>
    </source>
</evidence>
<dbReference type="AlphaFoldDB" id="A0A0A0ECR7"/>
<name>A0A0A0ECR7_9RHOB</name>
<dbReference type="Gene3D" id="3.30.465.10">
    <property type="match status" value="1"/>
</dbReference>
<keyword evidence="6" id="KW-0560">Oxidoreductase</keyword>
<dbReference type="RefSeq" id="WP_043751359.1">
    <property type="nucleotide sequence ID" value="NZ_AQQX01000007.1"/>
</dbReference>
<proteinExistence type="inferred from homology"/>
<evidence type="ECO:0000313" key="9">
    <source>
        <dbReference type="EMBL" id="KGM47843.1"/>
    </source>
</evidence>
<dbReference type="EC" id="1.1.2.4" evidence="7"/>
<protein>
    <recommendedName>
        <fullName evidence="7">D-lactate dehydrogenase (cytochrome)</fullName>
        <ecNumber evidence="7">1.1.2.4</ecNumber>
    </recommendedName>
</protein>
<dbReference type="SUPFAM" id="SSF56176">
    <property type="entry name" value="FAD-binding/transporter-associated domain-like"/>
    <property type="match status" value="1"/>
</dbReference>
<evidence type="ECO:0000256" key="7">
    <source>
        <dbReference type="ARBA" id="ARBA00038897"/>
    </source>
</evidence>
<organism evidence="9 10">
    <name type="scientific">Pseudooceanicola atlanticus</name>
    <dbReference type="NCBI Taxonomy" id="1461694"/>
    <lineage>
        <taxon>Bacteria</taxon>
        <taxon>Pseudomonadati</taxon>
        <taxon>Pseudomonadota</taxon>
        <taxon>Alphaproteobacteria</taxon>
        <taxon>Rhodobacterales</taxon>
        <taxon>Paracoccaceae</taxon>
        <taxon>Pseudooceanicola</taxon>
    </lineage>
</organism>
<keyword evidence="10" id="KW-1185">Reference proteome</keyword>
<dbReference type="Pfam" id="PF02913">
    <property type="entry name" value="FAD-oxidase_C"/>
    <property type="match status" value="1"/>
</dbReference>
<dbReference type="PANTHER" id="PTHR11748">
    <property type="entry name" value="D-LACTATE DEHYDROGENASE"/>
    <property type="match status" value="1"/>
</dbReference>
<dbReference type="InterPro" id="IPR004113">
    <property type="entry name" value="FAD-bd_oxidored_4_C"/>
</dbReference>
<dbReference type="InterPro" id="IPR006094">
    <property type="entry name" value="Oxid_FAD_bind_N"/>
</dbReference>